<gene>
    <name evidence="2" type="ORF">PAPYR_3089</name>
</gene>
<dbReference type="Proteomes" id="UP001141327">
    <property type="component" value="Unassembled WGS sequence"/>
</dbReference>
<dbReference type="Gene3D" id="3.40.50.150">
    <property type="entry name" value="Vaccinia Virus protein VP39"/>
    <property type="match status" value="1"/>
</dbReference>
<evidence type="ECO:0000256" key="1">
    <source>
        <dbReference type="SAM" id="MobiDB-lite"/>
    </source>
</evidence>
<feature type="region of interest" description="Disordered" evidence="1">
    <location>
        <begin position="326"/>
        <end position="369"/>
    </location>
</feature>
<dbReference type="Pfam" id="PF10294">
    <property type="entry name" value="Methyltransf_16"/>
    <property type="match status" value="1"/>
</dbReference>
<comment type="caution">
    <text evidence="2">The sequence shown here is derived from an EMBL/GenBank/DDBJ whole genome shotgun (WGS) entry which is preliminary data.</text>
</comment>
<dbReference type="EMBL" id="JAPMOS010000011">
    <property type="protein sequence ID" value="KAJ4460831.1"/>
    <property type="molecule type" value="Genomic_DNA"/>
</dbReference>
<dbReference type="InterPro" id="IPR019410">
    <property type="entry name" value="Methyltransf_16"/>
</dbReference>
<dbReference type="InterPro" id="IPR029063">
    <property type="entry name" value="SAM-dependent_MTases_sf"/>
</dbReference>
<feature type="region of interest" description="Disordered" evidence="1">
    <location>
        <begin position="421"/>
        <end position="445"/>
    </location>
</feature>
<protein>
    <submittedName>
        <fullName evidence="2">Uncharacterized protein</fullName>
    </submittedName>
</protein>
<organism evidence="2 3">
    <name type="scientific">Paratrimastix pyriformis</name>
    <dbReference type="NCBI Taxonomy" id="342808"/>
    <lineage>
        <taxon>Eukaryota</taxon>
        <taxon>Metamonada</taxon>
        <taxon>Preaxostyla</taxon>
        <taxon>Paratrimastigidae</taxon>
        <taxon>Paratrimastix</taxon>
    </lineage>
</organism>
<reference evidence="2" key="1">
    <citation type="journal article" date="2022" name="bioRxiv">
        <title>Genomics of Preaxostyla Flagellates Illuminates Evolutionary Transitions and the Path Towards Mitochondrial Loss.</title>
        <authorList>
            <person name="Novak L.V.F."/>
            <person name="Treitli S.C."/>
            <person name="Pyrih J."/>
            <person name="Halakuc P."/>
            <person name="Pipaliya S.V."/>
            <person name="Vacek V."/>
            <person name="Brzon O."/>
            <person name="Soukal P."/>
            <person name="Eme L."/>
            <person name="Dacks J.B."/>
            <person name="Karnkowska A."/>
            <person name="Elias M."/>
            <person name="Hampl V."/>
        </authorList>
    </citation>
    <scope>NUCLEOTIDE SEQUENCE</scope>
    <source>
        <strain evidence="2">RCP-MX</strain>
    </source>
</reference>
<sequence>MEEKACEPDHEAHLSLDDLADITRRAQSNDIQPCYDAIPSLIMMVKEPDFDHPARLLRALECTRALCAHNPLMYTLKNFGAIPHLTRLLDRIDNYERRWSPAVGGTASEHDPDPASLRDLADECLTSIFENTKRPSRSQFAFCAHPPMCRCGYCMLPHESERVCRFSRPSFPPECGQLGAGGDQLVLCHLSKASAPDCRLFFDPRTYRFSRMPLTQPGEMPQEGASSSRLDISIYDPPTRSEIVGGEIASALWPSEIVLSRMLWDGGAGLLEGCTVLELGAGHGLAGITCASLGATRVCMTDFNFASLQHLRWNIDRNLHDPCPITTIPSGARPQPASDQTPAGVGRKTEVPTATADDDKGDEEGGHRRRVVEKISAICTCPTVGELAERSNEGHLTLQRLGAQSTPAVVTASFLDWANPPEEEEQQRPTEGMAPPAGNNDCGDPVDPLLKSRADIVVACDCIYERAHAALLMNVFKRYVKKDGLIICMGALSEHRYGMEEFDALLRSPDCPFVWTSFVLPGWLFNHESITGDVRAMRHGVWFLKFKPARFQ</sequence>
<proteinExistence type="predicted"/>
<dbReference type="CDD" id="cd02440">
    <property type="entry name" value="AdoMet_MTases"/>
    <property type="match status" value="1"/>
</dbReference>
<evidence type="ECO:0000313" key="2">
    <source>
        <dbReference type="EMBL" id="KAJ4460831.1"/>
    </source>
</evidence>
<accession>A0ABQ8URW2</accession>
<dbReference type="SUPFAM" id="SSF53335">
    <property type="entry name" value="S-adenosyl-L-methionine-dependent methyltransferases"/>
    <property type="match status" value="1"/>
</dbReference>
<name>A0ABQ8URW2_9EUKA</name>
<keyword evidence="3" id="KW-1185">Reference proteome</keyword>
<evidence type="ECO:0000313" key="3">
    <source>
        <dbReference type="Proteomes" id="UP001141327"/>
    </source>
</evidence>
<dbReference type="PANTHER" id="PTHR14614">
    <property type="entry name" value="HEPATOCELLULAR CARCINOMA-ASSOCIATED ANTIGEN"/>
    <property type="match status" value="1"/>
</dbReference>